<protein>
    <submittedName>
        <fullName evidence="1">GTPase</fullName>
    </submittedName>
</protein>
<evidence type="ECO:0000313" key="2">
    <source>
        <dbReference type="Proteomes" id="UP000471490"/>
    </source>
</evidence>
<proteinExistence type="predicted"/>
<evidence type="ECO:0000313" key="1">
    <source>
        <dbReference type="EMBL" id="NDR95856.1"/>
    </source>
</evidence>
<organism evidence="1 2">
    <name type="scientific">Escherichia coli</name>
    <dbReference type="NCBI Taxonomy" id="562"/>
    <lineage>
        <taxon>Bacteria</taxon>
        <taxon>Pseudomonadati</taxon>
        <taxon>Pseudomonadota</taxon>
        <taxon>Gammaproteobacteria</taxon>
        <taxon>Enterobacterales</taxon>
        <taxon>Enterobacteriaceae</taxon>
        <taxon>Escherichia</taxon>
    </lineage>
</organism>
<dbReference type="EMBL" id="VLTB01000766">
    <property type="protein sequence ID" value="NDR95856.1"/>
    <property type="molecule type" value="Genomic_DNA"/>
</dbReference>
<sequence>ELSLATVTARVATLFPSSFPVLPVAAPAGWNLPALVSLMIHALPPQATSAVYSHIRGENRSEQARKHAQQTFGDAIGKSFDDAVARFSFPAWMLQLLRKARDRIIHLLITL</sequence>
<accession>A0A6N9SJC3</accession>
<name>A0A6N9SJC3_ECOLX</name>
<feature type="non-terminal residue" evidence="1">
    <location>
        <position position="111"/>
    </location>
</feature>
<feature type="non-terminal residue" evidence="1">
    <location>
        <position position="1"/>
    </location>
</feature>
<dbReference type="Proteomes" id="UP000471490">
    <property type="component" value="Unassembled WGS sequence"/>
</dbReference>
<gene>
    <name evidence="1" type="ORF">FPI65_32870</name>
</gene>
<reference evidence="1 2" key="1">
    <citation type="journal article" date="2020" name="Int. J. Nanomedicine">
        <title>Consequences Of Long-Term Bacteria's Exposure To Silver Nanoformulations With Different PhysicoChemical Properties.</title>
        <authorList>
            <person name="Kedziora A."/>
            <person name="Wernecki M."/>
            <person name="Korzekwa K."/>
            <person name="Speruda M."/>
            <person name="Gerasymchuk Y."/>
            <person name="Lukowiak A."/>
            <person name="Bugla-Ploskonska G."/>
        </authorList>
    </citation>
    <scope>NUCLEOTIDE SEQUENCE [LARGE SCALE GENOMIC DNA]</scope>
    <source>
        <strain evidence="1 2">ATCC 11230</strain>
    </source>
</reference>
<dbReference type="AlphaFoldDB" id="A0A6N9SJC3"/>
<comment type="caution">
    <text evidence="1">The sequence shown here is derived from an EMBL/GenBank/DDBJ whole genome shotgun (WGS) entry which is preliminary data.</text>
</comment>